<gene>
    <name evidence="1" type="ORF">K1X13_11660</name>
</gene>
<proteinExistence type="predicted"/>
<name>A0ABS7RLT9_9ACTN</name>
<dbReference type="EMBL" id="JAIEZQ010000002">
    <property type="protein sequence ID" value="MBY9075477.1"/>
    <property type="molecule type" value="Genomic_DNA"/>
</dbReference>
<dbReference type="InterPro" id="IPR036188">
    <property type="entry name" value="FAD/NAD-bd_sf"/>
</dbReference>
<protein>
    <submittedName>
        <fullName evidence="1">NAD(P)-binding protein</fullName>
    </submittedName>
</protein>
<reference evidence="1 2" key="1">
    <citation type="submission" date="2021-08" db="EMBL/GenBank/DDBJ databases">
        <title>Nocardioides bacterium WL0053 sp. nov., isolated from the sediment.</title>
        <authorList>
            <person name="Wang L."/>
            <person name="Zhang D."/>
            <person name="Zhang A."/>
        </authorList>
    </citation>
    <scope>NUCLEOTIDE SEQUENCE [LARGE SCALE GENOMIC DNA]</scope>
    <source>
        <strain evidence="1 2">WL0053</strain>
    </source>
</reference>
<dbReference type="Proteomes" id="UP000754710">
    <property type="component" value="Unassembled WGS sequence"/>
</dbReference>
<comment type="caution">
    <text evidence="1">The sequence shown here is derived from an EMBL/GenBank/DDBJ whole genome shotgun (WGS) entry which is preliminary data.</text>
</comment>
<sequence>MIVVGGGISGGLPAAAYLQKAGLEVAVVEAGPECGNFCPTHETWPGTLDSPHASINFSGNSPALVDLGLVADYGYRIGRPPSYSGRRTLMAPTA</sequence>
<dbReference type="SUPFAM" id="SSF51905">
    <property type="entry name" value="FAD/NAD(P)-binding domain"/>
    <property type="match status" value="1"/>
</dbReference>
<evidence type="ECO:0000313" key="1">
    <source>
        <dbReference type="EMBL" id="MBY9075477.1"/>
    </source>
</evidence>
<organism evidence="1 2">
    <name type="scientific">Nocardioides jiangsuensis</name>
    <dbReference type="NCBI Taxonomy" id="2866161"/>
    <lineage>
        <taxon>Bacteria</taxon>
        <taxon>Bacillati</taxon>
        <taxon>Actinomycetota</taxon>
        <taxon>Actinomycetes</taxon>
        <taxon>Propionibacteriales</taxon>
        <taxon>Nocardioidaceae</taxon>
        <taxon>Nocardioides</taxon>
    </lineage>
</organism>
<evidence type="ECO:0000313" key="2">
    <source>
        <dbReference type="Proteomes" id="UP000754710"/>
    </source>
</evidence>
<accession>A0ABS7RLT9</accession>
<dbReference type="RefSeq" id="WP_221025217.1">
    <property type="nucleotide sequence ID" value="NZ_JAIEZQ010000002.1"/>
</dbReference>
<keyword evidence="2" id="KW-1185">Reference proteome</keyword>
<dbReference type="Pfam" id="PF13450">
    <property type="entry name" value="NAD_binding_8"/>
    <property type="match status" value="1"/>
</dbReference>
<dbReference type="Gene3D" id="3.50.50.60">
    <property type="entry name" value="FAD/NAD(P)-binding domain"/>
    <property type="match status" value="1"/>
</dbReference>